<evidence type="ECO:0000259" key="8">
    <source>
        <dbReference type="Pfam" id="PF20684"/>
    </source>
</evidence>
<comment type="caution">
    <text evidence="9">The sequence shown here is derived from an EMBL/GenBank/DDBJ whole genome shotgun (WGS) entry which is preliminary data.</text>
</comment>
<dbReference type="InterPro" id="IPR049326">
    <property type="entry name" value="Rhodopsin_dom_fungi"/>
</dbReference>
<feature type="domain" description="Rhodopsin" evidence="8">
    <location>
        <begin position="71"/>
        <end position="259"/>
    </location>
</feature>
<evidence type="ECO:0000313" key="10">
    <source>
        <dbReference type="Proteomes" id="UP001433268"/>
    </source>
</evidence>
<evidence type="ECO:0000256" key="2">
    <source>
        <dbReference type="ARBA" id="ARBA00022692"/>
    </source>
</evidence>
<evidence type="ECO:0000256" key="6">
    <source>
        <dbReference type="SAM" id="MobiDB-lite"/>
    </source>
</evidence>
<accession>A0ABR1WQ97</accession>
<evidence type="ECO:0000256" key="7">
    <source>
        <dbReference type="SAM" id="Phobius"/>
    </source>
</evidence>
<organism evidence="9 10">
    <name type="scientific">Apiospora hydei</name>
    <dbReference type="NCBI Taxonomy" id="1337664"/>
    <lineage>
        <taxon>Eukaryota</taxon>
        <taxon>Fungi</taxon>
        <taxon>Dikarya</taxon>
        <taxon>Ascomycota</taxon>
        <taxon>Pezizomycotina</taxon>
        <taxon>Sordariomycetes</taxon>
        <taxon>Xylariomycetidae</taxon>
        <taxon>Amphisphaeriales</taxon>
        <taxon>Apiosporaceae</taxon>
        <taxon>Apiospora</taxon>
    </lineage>
</organism>
<feature type="transmembrane region" description="Helical" evidence="7">
    <location>
        <begin position="197"/>
        <end position="217"/>
    </location>
</feature>
<sequence length="403" mass="44957">MLTTRADEIVTLAPPPDGYVVNFENPRRRADIQTYWCFGVGNLLALIFLAQRFYTKLHIVKSFQLDDGVRVANHSIATFQAVWVAAIIYTLTGSFAKLSLLVVYIRLSPQKTFRYLVAATMAFIASYTIGLFFSFLFSCNPMRRSWDVLETEGKCINQAALYIATAVANIVSDVILFVLPIPLVVKLHMPKMQKIGLFFVFAIGSTTVVTSIIRTAILPGMLYDPDQTWAISFATMWIVIEANLLVICGNMTTLRRFFRHVAPKVIGYSSEGSKGRTGKGSAYMPGYASGSRSARRQTFRPRDPYERFESGGENELRSFTNRAPSPLDGTYGNTAKAEAGGASSNPTWDERKGSHDDGGVRRQLLYRLLLSECLMTRRVICVRLVDGKSYSVLEGSFVDYSKL</sequence>
<evidence type="ECO:0000256" key="4">
    <source>
        <dbReference type="ARBA" id="ARBA00023136"/>
    </source>
</evidence>
<dbReference type="GeneID" id="92044342"/>
<comment type="similarity">
    <text evidence="5">Belongs to the SAT4 family.</text>
</comment>
<feature type="region of interest" description="Disordered" evidence="6">
    <location>
        <begin position="270"/>
        <end position="356"/>
    </location>
</feature>
<evidence type="ECO:0000256" key="1">
    <source>
        <dbReference type="ARBA" id="ARBA00004141"/>
    </source>
</evidence>
<evidence type="ECO:0000313" key="9">
    <source>
        <dbReference type="EMBL" id="KAK8085696.1"/>
    </source>
</evidence>
<reference evidence="9 10" key="1">
    <citation type="submission" date="2023-01" db="EMBL/GenBank/DDBJ databases">
        <title>Analysis of 21 Apiospora genomes using comparative genomics revels a genus with tremendous synthesis potential of carbohydrate active enzymes and secondary metabolites.</title>
        <authorList>
            <person name="Sorensen T."/>
        </authorList>
    </citation>
    <scope>NUCLEOTIDE SEQUENCE [LARGE SCALE GENOMIC DNA]</scope>
    <source>
        <strain evidence="9 10">CBS 114990</strain>
    </source>
</reference>
<keyword evidence="2 7" id="KW-0812">Transmembrane</keyword>
<keyword evidence="3 7" id="KW-1133">Transmembrane helix</keyword>
<keyword evidence="4 7" id="KW-0472">Membrane</keyword>
<keyword evidence="10" id="KW-1185">Reference proteome</keyword>
<comment type="subcellular location">
    <subcellularLocation>
        <location evidence="1">Membrane</location>
        <topology evidence="1">Multi-pass membrane protein</topology>
    </subcellularLocation>
</comment>
<feature type="transmembrane region" description="Helical" evidence="7">
    <location>
        <begin position="229"/>
        <end position="249"/>
    </location>
</feature>
<feature type="compositionally biased region" description="Basic and acidic residues" evidence="6">
    <location>
        <begin position="300"/>
        <end position="316"/>
    </location>
</feature>
<proteinExistence type="inferred from homology"/>
<dbReference type="PANTHER" id="PTHR33048">
    <property type="entry name" value="PTH11-LIKE INTEGRAL MEMBRANE PROTEIN (AFU_ORTHOLOGUE AFUA_5G11245)"/>
    <property type="match status" value="1"/>
</dbReference>
<gene>
    <name evidence="9" type="ORF">PG997_006967</name>
</gene>
<evidence type="ECO:0000256" key="5">
    <source>
        <dbReference type="ARBA" id="ARBA00038359"/>
    </source>
</evidence>
<dbReference type="EMBL" id="JAQQWN010000005">
    <property type="protein sequence ID" value="KAK8085696.1"/>
    <property type="molecule type" value="Genomic_DNA"/>
</dbReference>
<dbReference type="InterPro" id="IPR052337">
    <property type="entry name" value="SAT4-like"/>
</dbReference>
<evidence type="ECO:0000256" key="3">
    <source>
        <dbReference type="ARBA" id="ARBA00022989"/>
    </source>
</evidence>
<feature type="transmembrane region" description="Helical" evidence="7">
    <location>
        <begin position="81"/>
        <end position="103"/>
    </location>
</feature>
<protein>
    <recommendedName>
        <fullName evidence="8">Rhodopsin domain-containing protein</fullName>
    </recommendedName>
</protein>
<dbReference type="RefSeq" id="XP_066670205.1">
    <property type="nucleotide sequence ID" value="XM_066811282.1"/>
</dbReference>
<feature type="transmembrane region" description="Helical" evidence="7">
    <location>
        <begin position="115"/>
        <end position="137"/>
    </location>
</feature>
<feature type="transmembrane region" description="Helical" evidence="7">
    <location>
        <begin position="35"/>
        <end position="54"/>
    </location>
</feature>
<name>A0ABR1WQ97_9PEZI</name>
<dbReference type="Pfam" id="PF20684">
    <property type="entry name" value="Fung_rhodopsin"/>
    <property type="match status" value="1"/>
</dbReference>
<dbReference type="PANTHER" id="PTHR33048:SF124">
    <property type="entry name" value="INTEGRAL MEMBRANE PROTEIN"/>
    <property type="match status" value="1"/>
</dbReference>
<dbReference type="Proteomes" id="UP001433268">
    <property type="component" value="Unassembled WGS sequence"/>
</dbReference>
<feature type="transmembrane region" description="Helical" evidence="7">
    <location>
        <begin position="159"/>
        <end position="185"/>
    </location>
</feature>